<evidence type="ECO:0000313" key="3">
    <source>
        <dbReference type="Proteomes" id="UP000186883"/>
    </source>
</evidence>
<proteinExistence type="predicted"/>
<name>A0ABX3DXY8_9PSEU</name>
<sequence length="75" mass="8410">MRNLDDQPEKPRFYSVTESAAILRMSPMTLYRAIDSGSFPAIRIRGRLVVSARAIDKMESAALFRDEAVDAAEFS</sequence>
<dbReference type="Pfam" id="PF12728">
    <property type="entry name" value="HTH_17"/>
    <property type="match status" value="1"/>
</dbReference>
<dbReference type="Proteomes" id="UP000186883">
    <property type="component" value="Unassembled WGS sequence"/>
</dbReference>
<feature type="domain" description="Helix-turn-helix" evidence="1">
    <location>
        <begin position="13"/>
        <end position="57"/>
    </location>
</feature>
<evidence type="ECO:0000259" key="1">
    <source>
        <dbReference type="Pfam" id="PF12728"/>
    </source>
</evidence>
<dbReference type="InterPro" id="IPR041657">
    <property type="entry name" value="HTH_17"/>
</dbReference>
<gene>
    <name evidence="2" type="ORF">ATP06_0210060</name>
</gene>
<reference evidence="2" key="1">
    <citation type="submission" date="2016-11" db="EMBL/GenBank/DDBJ databases">
        <title>Genome sequencing of Amycolatopsis regifaucium.</title>
        <authorList>
            <person name="Mayilraj S."/>
            <person name="Kaur N."/>
        </authorList>
    </citation>
    <scope>NUCLEOTIDE SEQUENCE [LARGE SCALE GENOMIC DNA]</scope>
    <source>
        <strain evidence="2">GY080</strain>
    </source>
</reference>
<keyword evidence="3" id="KW-1185">Reference proteome</keyword>
<dbReference type="EMBL" id="LOBU02000009">
    <property type="protein sequence ID" value="OKA09049.1"/>
    <property type="molecule type" value="Genomic_DNA"/>
</dbReference>
<evidence type="ECO:0000313" key="2">
    <source>
        <dbReference type="EMBL" id="OKA09049.1"/>
    </source>
</evidence>
<organism evidence="2 3">
    <name type="scientific">Amycolatopsis regifaucium</name>
    <dbReference type="NCBI Taxonomy" id="546365"/>
    <lineage>
        <taxon>Bacteria</taxon>
        <taxon>Bacillati</taxon>
        <taxon>Actinomycetota</taxon>
        <taxon>Actinomycetes</taxon>
        <taxon>Pseudonocardiales</taxon>
        <taxon>Pseudonocardiaceae</taxon>
        <taxon>Amycolatopsis</taxon>
    </lineage>
</organism>
<dbReference type="RefSeq" id="WP_074038129.1">
    <property type="nucleotide sequence ID" value="NZ_FOPQ01000020.1"/>
</dbReference>
<accession>A0ABX3DXY8</accession>
<protein>
    <recommendedName>
        <fullName evidence="1">Helix-turn-helix domain-containing protein</fullName>
    </recommendedName>
</protein>
<comment type="caution">
    <text evidence="2">The sequence shown here is derived from an EMBL/GenBank/DDBJ whole genome shotgun (WGS) entry which is preliminary data.</text>
</comment>